<accession>A0A6J4MIF0</accession>
<dbReference type="NCBIfam" id="TIGR01777">
    <property type="entry name" value="yfcH"/>
    <property type="match status" value="1"/>
</dbReference>
<gene>
    <name evidence="4" type="ORF">AVDCRST_MAG68-4221</name>
</gene>
<dbReference type="InterPro" id="IPR036291">
    <property type="entry name" value="NAD(P)-bd_dom_sf"/>
</dbReference>
<evidence type="ECO:0000259" key="3">
    <source>
        <dbReference type="Pfam" id="PF08338"/>
    </source>
</evidence>
<organism evidence="4">
    <name type="scientific">uncultured Gemmatimonadota bacterium</name>
    <dbReference type="NCBI Taxonomy" id="203437"/>
    <lineage>
        <taxon>Bacteria</taxon>
        <taxon>Pseudomonadati</taxon>
        <taxon>Gemmatimonadota</taxon>
        <taxon>environmental samples</taxon>
    </lineage>
</organism>
<evidence type="ECO:0000256" key="1">
    <source>
        <dbReference type="ARBA" id="ARBA00009353"/>
    </source>
</evidence>
<dbReference type="PANTHER" id="PTHR11092">
    <property type="entry name" value="SUGAR NUCLEOTIDE EPIMERASE RELATED"/>
    <property type="match status" value="1"/>
</dbReference>
<protein>
    <submittedName>
        <fullName evidence="4">Cell division inhibitor</fullName>
    </submittedName>
</protein>
<name>A0A6J4MIF0_9BACT</name>
<dbReference type="Pfam" id="PF08338">
    <property type="entry name" value="DUF1731"/>
    <property type="match status" value="1"/>
</dbReference>
<dbReference type="SUPFAM" id="SSF51735">
    <property type="entry name" value="NAD(P)-binding Rossmann-fold domains"/>
    <property type="match status" value="1"/>
</dbReference>
<feature type="domain" description="NAD-dependent epimerase/dehydratase" evidence="2">
    <location>
        <begin position="4"/>
        <end position="224"/>
    </location>
</feature>
<dbReference type="AlphaFoldDB" id="A0A6J4MIF0"/>
<feature type="domain" description="DUF1731" evidence="3">
    <location>
        <begin position="262"/>
        <end position="308"/>
    </location>
</feature>
<evidence type="ECO:0000259" key="2">
    <source>
        <dbReference type="Pfam" id="PF01370"/>
    </source>
</evidence>
<dbReference type="Pfam" id="PF01370">
    <property type="entry name" value="Epimerase"/>
    <property type="match status" value="1"/>
</dbReference>
<dbReference type="InterPro" id="IPR010099">
    <property type="entry name" value="SDR39U1"/>
</dbReference>
<proteinExistence type="inferred from homology"/>
<dbReference type="Gene3D" id="3.40.50.720">
    <property type="entry name" value="NAD(P)-binding Rossmann-like Domain"/>
    <property type="match status" value="1"/>
</dbReference>
<dbReference type="InterPro" id="IPR001509">
    <property type="entry name" value="Epimerase_deHydtase"/>
</dbReference>
<dbReference type="EMBL" id="CADCTW010000195">
    <property type="protein sequence ID" value="CAA9358680.1"/>
    <property type="molecule type" value="Genomic_DNA"/>
</dbReference>
<comment type="similarity">
    <text evidence="1">Belongs to the NAD(P)-dependent epimerase/dehydratase family. SDR39U1 subfamily.</text>
</comment>
<reference evidence="4" key="1">
    <citation type="submission" date="2020-02" db="EMBL/GenBank/DDBJ databases">
        <authorList>
            <person name="Meier V. D."/>
        </authorList>
    </citation>
    <scope>NUCLEOTIDE SEQUENCE</scope>
    <source>
        <strain evidence="4">AVDCRST_MAG68</strain>
    </source>
</reference>
<dbReference type="PANTHER" id="PTHR11092:SF0">
    <property type="entry name" value="EPIMERASE FAMILY PROTEIN SDR39U1"/>
    <property type="match status" value="1"/>
</dbReference>
<evidence type="ECO:0000313" key="4">
    <source>
        <dbReference type="EMBL" id="CAA9358680.1"/>
    </source>
</evidence>
<sequence length="319" mass="34629">MKIILPGGSGQVGTLLARAFTREGHEVVVLSRGAGPAPWRVVPWDAKTPGAWTAELEGADAVVNLAGRSVNARYGAAVRREIMESRVDSTRVLGEAIAACARPPRVWLQSSTATIYAHRFDAANDEATGIIGGDEPGAPDTWRFSIDVARAWERTLDEAVVPGTRKVALRSAMVMSPDPGGIFDVLLGLVRRGLGGRSGSGRQYVSWIHHRDFVRAVSWLIGRDDFAGPVNLAAPGPLPNDDFMRALREAWGTRVGLPAAPWMLEVGAVFMRTETELVLKSRRVVPGRLAEAGFEFEFPAWPEAARDLCEGWRRMRAAA</sequence>
<dbReference type="InterPro" id="IPR013549">
    <property type="entry name" value="DUF1731"/>
</dbReference>